<feature type="transmembrane region" description="Helical" evidence="8">
    <location>
        <begin position="375"/>
        <end position="396"/>
    </location>
</feature>
<dbReference type="GO" id="GO:0005886">
    <property type="term" value="C:plasma membrane"/>
    <property type="evidence" value="ECO:0007669"/>
    <property type="project" value="UniProtKB-SubCell"/>
</dbReference>
<dbReference type="HOGENOM" id="CLU_035032_2_1_9"/>
<dbReference type="KEGG" id="pth:PTH_1136"/>
<comment type="subcellular location">
    <subcellularLocation>
        <location evidence="1">Cell inner membrane</location>
        <topology evidence="1">Multi-pass membrane protein</topology>
    </subcellularLocation>
</comment>
<evidence type="ECO:0000259" key="9">
    <source>
        <dbReference type="Pfam" id="PF00482"/>
    </source>
</evidence>
<evidence type="ECO:0000313" key="11">
    <source>
        <dbReference type="Proteomes" id="UP000006556"/>
    </source>
</evidence>
<evidence type="ECO:0000256" key="3">
    <source>
        <dbReference type="ARBA" id="ARBA00022475"/>
    </source>
</evidence>
<dbReference type="InterPro" id="IPR042094">
    <property type="entry name" value="T2SS_GspF_sf"/>
</dbReference>
<protein>
    <submittedName>
        <fullName evidence="10">Type II secretory pathway, component PulF</fullName>
    </submittedName>
</protein>
<comment type="similarity">
    <text evidence="2">Belongs to the GSP F family.</text>
</comment>
<evidence type="ECO:0000256" key="1">
    <source>
        <dbReference type="ARBA" id="ARBA00004429"/>
    </source>
</evidence>
<keyword evidence="4" id="KW-0997">Cell inner membrane</keyword>
<gene>
    <name evidence="10" type="primary">PulF</name>
    <name evidence="10" type="ordered locus">PTH_1136</name>
</gene>
<evidence type="ECO:0000313" key="10">
    <source>
        <dbReference type="EMBL" id="BAF59317.1"/>
    </source>
</evidence>
<reference evidence="11" key="1">
    <citation type="journal article" date="2008" name="Genome Res.">
        <title>The genome of Pelotomaculum thermopropionicum reveals niche-associated evolution in anaerobic microbiota.</title>
        <authorList>
            <person name="Kosaka T."/>
            <person name="Kato S."/>
            <person name="Shimoyama T."/>
            <person name="Ishii S."/>
            <person name="Abe T."/>
            <person name="Watanabe K."/>
        </authorList>
    </citation>
    <scope>NUCLEOTIDE SEQUENCE [LARGE SCALE GENOMIC DNA]</scope>
    <source>
        <strain evidence="11">DSM 13744 / JCM 10971 / SI</strain>
    </source>
</reference>
<keyword evidence="7 8" id="KW-0472">Membrane</keyword>
<name>A5D378_PELTS</name>
<dbReference type="PRINTS" id="PR00812">
    <property type="entry name" value="BCTERIALGSPF"/>
</dbReference>
<evidence type="ECO:0000256" key="7">
    <source>
        <dbReference type="ARBA" id="ARBA00023136"/>
    </source>
</evidence>
<evidence type="ECO:0000256" key="6">
    <source>
        <dbReference type="ARBA" id="ARBA00022989"/>
    </source>
</evidence>
<dbReference type="eggNOG" id="COG1459">
    <property type="taxonomic scope" value="Bacteria"/>
</dbReference>
<dbReference type="EMBL" id="AP009389">
    <property type="protein sequence ID" value="BAF59317.1"/>
    <property type="molecule type" value="Genomic_DNA"/>
</dbReference>
<dbReference type="PANTHER" id="PTHR30012:SF0">
    <property type="entry name" value="TYPE II SECRETION SYSTEM PROTEIN F-RELATED"/>
    <property type="match status" value="1"/>
</dbReference>
<dbReference type="FunFam" id="1.20.81.30:FF:000001">
    <property type="entry name" value="Type II secretion system protein F"/>
    <property type="match status" value="2"/>
</dbReference>
<evidence type="ECO:0000256" key="4">
    <source>
        <dbReference type="ARBA" id="ARBA00022519"/>
    </source>
</evidence>
<dbReference type="Pfam" id="PF00482">
    <property type="entry name" value="T2SSF"/>
    <property type="match status" value="2"/>
</dbReference>
<proteinExistence type="inferred from homology"/>
<dbReference type="AlphaFoldDB" id="A5D378"/>
<feature type="transmembrane region" description="Helical" evidence="8">
    <location>
        <begin position="215"/>
        <end position="244"/>
    </location>
</feature>
<keyword evidence="6 8" id="KW-1133">Transmembrane helix</keyword>
<feature type="transmembrane region" description="Helical" evidence="8">
    <location>
        <begin position="173"/>
        <end position="195"/>
    </location>
</feature>
<feature type="domain" description="Type II secretion system protein GspF" evidence="9">
    <location>
        <begin position="272"/>
        <end position="394"/>
    </location>
</feature>
<dbReference type="Proteomes" id="UP000006556">
    <property type="component" value="Chromosome"/>
</dbReference>
<sequence length="404" mass="43840">MPRFKYKVRDKSGKLHRGLIEAEGERDAAAYLMDRSYFIVHLEQLPDGNAGAMAEWTEKLFSPGVSKRNMSILCRQLATMLQAGVPLLQALHILTRQTGHKGLRDSLSVITRLLEEGRTFSEALRMFPAIYPGIMVSMAEAGEVTGRLDYALENLAGHFEREHNISEKIKSAMVYPAVLVATGIAAVSIVFILVVPSFKAMLDTLGVELPAVTRAVMSVSAFCAANWYVLPAALLLAFAVLRYFKAAGTSGRLELHLPLVGPVLRKINIARFCLTMAMSIKSGIPVLQALELSRRVVASSAIAGSLQKAEESVRNGHSIAGPILDSGVFPPLVAKMIAVGETTGDLDAMLEKTAAIYEREANESIARLLALLEPAITFVMAGFVCLLVLTVLLPVFKILESVSY</sequence>
<feature type="domain" description="Type II secretion system protein GspF" evidence="9">
    <location>
        <begin position="73"/>
        <end position="196"/>
    </location>
</feature>
<evidence type="ECO:0000256" key="2">
    <source>
        <dbReference type="ARBA" id="ARBA00005745"/>
    </source>
</evidence>
<evidence type="ECO:0000256" key="5">
    <source>
        <dbReference type="ARBA" id="ARBA00022692"/>
    </source>
</evidence>
<dbReference type="Gene3D" id="1.20.81.30">
    <property type="entry name" value="Type II secretion system (T2SS), domain F"/>
    <property type="match status" value="2"/>
</dbReference>
<keyword evidence="5 8" id="KW-0812">Transmembrane</keyword>
<accession>A5D378</accession>
<dbReference type="InterPro" id="IPR018076">
    <property type="entry name" value="T2SS_GspF_dom"/>
</dbReference>
<dbReference type="STRING" id="370438.PTH_1136"/>
<evidence type="ECO:0000256" key="8">
    <source>
        <dbReference type="SAM" id="Phobius"/>
    </source>
</evidence>
<keyword evidence="11" id="KW-1185">Reference proteome</keyword>
<dbReference type="PANTHER" id="PTHR30012">
    <property type="entry name" value="GENERAL SECRETION PATHWAY PROTEIN"/>
    <property type="match status" value="1"/>
</dbReference>
<dbReference type="InterPro" id="IPR003004">
    <property type="entry name" value="GspF/PilC"/>
</dbReference>
<organism evidence="10 11">
    <name type="scientific">Pelotomaculum thermopropionicum (strain DSM 13744 / JCM 10971 / SI)</name>
    <dbReference type="NCBI Taxonomy" id="370438"/>
    <lineage>
        <taxon>Bacteria</taxon>
        <taxon>Bacillati</taxon>
        <taxon>Bacillota</taxon>
        <taxon>Clostridia</taxon>
        <taxon>Eubacteriales</taxon>
        <taxon>Desulfotomaculaceae</taxon>
        <taxon>Pelotomaculum</taxon>
    </lineage>
</organism>
<keyword evidence="3" id="KW-1003">Cell membrane</keyword>